<dbReference type="InterPro" id="IPR036852">
    <property type="entry name" value="Peptidase_S8/S53_dom_sf"/>
</dbReference>
<dbReference type="Gene3D" id="3.30.70.80">
    <property type="entry name" value="Peptidase S8 propeptide/proteinase inhibitor I9"/>
    <property type="match status" value="1"/>
</dbReference>
<dbReference type="RefSeq" id="WP_129986509.1">
    <property type="nucleotide sequence ID" value="NZ_SDPU01000020.1"/>
</dbReference>
<evidence type="ECO:0000256" key="1">
    <source>
        <dbReference type="ARBA" id="ARBA00011073"/>
    </source>
</evidence>
<dbReference type="Gene3D" id="2.60.120.380">
    <property type="match status" value="1"/>
</dbReference>
<comment type="caution">
    <text evidence="14">The sequence shown here is derived from an EMBL/GenBank/DDBJ whole genome shotgun (WGS) entry which is preliminary data.</text>
</comment>
<feature type="chain" id="PRO_5039269625" description="Serine protease" evidence="9">
    <location>
        <begin position="28"/>
        <end position="959"/>
    </location>
</feature>
<keyword evidence="3 9" id="KW-0732">Signal</keyword>
<dbReference type="InterPro" id="IPR015500">
    <property type="entry name" value="Peptidase_S8_subtilisin-rel"/>
</dbReference>
<gene>
    <name evidence="14" type="ORF">ETU37_06815</name>
</gene>
<dbReference type="Proteomes" id="UP000291189">
    <property type="component" value="Unassembled WGS sequence"/>
</dbReference>
<keyword evidence="5 7" id="KW-0720">Serine protease</keyword>
<feature type="domain" description="PA" evidence="11">
    <location>
        <begin position="431"/>
        <end position="501"/>
    </location>
</feature>
<dbReference type="InterPro" id="IPR010259">
    <property type="entry name" value="S8pro/Inhibitor_I9"/>
</dbReference>
<dbReference type="Pfam" id="PF00082">
    <property type="entry name" value="Peptidase_S8"/>
    <property type="match status" value="1"/>
</dbReference>
<keyword evidence="2 7" id="KW-0645">Protease</keyword>
<dbReference type="GO" id="GO:0006508">
    <property type="term" value="P:proteolysis"/>
    <property type="evidence" value="ECO:0007669"/>
    <property type="project" value="UniProtKB-KW"/>
</dbReference>
<feature type="active site" description="Charge relay system" evidence="6 7">
    <location>
        <position position="181"/>
    </location>
</feature>
<dbReference type="InterPro" id="IPR023827">
    <property type="entry name" value="Peptidase_S8_Asp-AS"/>
</dbReference>
<dbReference type="InterPro" id="IPR045051">
    <property type="entry name" value="SBT"/>
</dbReference>
<feature type="domain" description="Peptidase S8/S53" evidence="10">
    <location>
        <begin position="172"/>
        <end position="626"/>
    </location>
</feature>
<organism evidence="14 15">
    <name type="scientific">Nocardioides iriomotensis</name>
    <dbReference type="NCBI Taxonomy" id="715784"/>
    <lineage>
        <taxon>Bacteria</taxon>
        <taxon>Bacillati</taxon>
        <taxon>Actinomycetota</taxon>
        <taxon>Actinomycetes</taxon>
        <taxon>Propionibacteriales</taxon>
        <taxon>Nocardioidaceae</taxon>
        <taxon>Nocardioides</taxon>
    </lineage>
</organism>
<dbReference type="EMBL" id="SDPU01000020">
    <property type="protein sequence ID" value="RYU12690.1"/>
    <property type="molecule type" value="Genomic_DNA"/>
</dbReference>
<dbReference type="InterPro" id="IPR037045">
    <property type="entry name" value="S8pro/Inhibitor_I9_sf"/>
</dbReference>
<evidence type="ECO:0000259" key="12">
    <source>
        <dbReference type="Pfam" id="PF05922"/>
    </source>
</evidence>
<reference evidence="14 15" key="1">
    <citation type="submission" date="2019-01" db="EMBL/GenBank/DDBJ databases">
        <title>Nocardioides guangzhouensis sp. nov., an actinobacterium isolated from soil.</title>
        <authorList>
            <person name="Fu Y."/>
            <person name="Cai Y."/>
            <person name="Lin Z."/>
            <person name="Chen P."/>
        </authorList>
    </citation>
    <scope>NUCLEOTIDE SEQUENCE [LARGE SCALE GENOMIC DNA]</scope>
    <source>
        <strain evidence="14 15">NBRC 105384</strain>
    </source>
</reference>
<dbReference type="SUPFAM" id="SSF52743">
    <property type="entry name" value="Subtilisin-like"/>
    <property type="match status" value="1"/>
</dbReference>
<evidence type="ECO:0000259" key="11">
    <source>
        <dbReference type="Pfam" id="PF02225"/>
    </source>
</evidence>
<proteinExistence type="inferred from homology"/>
<evidence type="ECO:0000256" key="5">
    <source>
        <dbReference type="ARBA" id="ARBA00022825"/>
    </source>
</evidence>
<keyword evidence="15" id="KW-1185">Reference proteome</keyword>
<evidence type="ECO:0000256" key="4">
    <source>
        <dbReference type="ARBA" id="ARBA00022801"/>
    </source>
</evidence>
<dbReference type="InterPro" id="IPR003137">
    <property type="entry name" value="PA_domain"/>
</dbReference>
<evidence type="ECO:0000313" key="15">
    <source>
        <dbReference type="Proteomes" id="UP000291189"/>
    </source>
</evidence>
<protein>
    <recommendedName>
        <fullName evidence="16">Serine protease</fullName>
    </recommendedName>
</protein>
<dbReference type="InterPro" id="IPR041469">
    <property type="entry name" value="Subtilisin-like_FN3"/>
</dbReference>
<evidence type="ECO:0000256" key="8">
    <source>
        <dbReference type="SAM" id="MobiDB-lite"/>
    </source>
</evidence>
<comment type="similarity">
    <text evidence="1 7">Belongs to the peptidase S8 family.</text>
</comment>
<feature type="signal peptide" evidence="9">
    <location>
        <begin position="1"/>
        <end position="27"/>
    </location>
</feature>
<dbReference type="PRINTS" id="PR00723">
    <property type="entry name" value="SUBTILISIN"/>
</dbReference>
<dbReference type="Pfam" id="PF17766">
    <property type="entry name" value="fn3_6"/>
    <property type="match status" value="1"/>
</dbReference>
<sequence>MDPRRRTRTNRALGAVIGVLLAAGALAVPTTASVQAAAPAAGPVHATRPGLYVVTLAGQPAAAHRTTRPAAGERFDRTEPGVTAYRARLRERQDRVIEAIGSPEVLYRYTTALNGFAAVLDGGQVKALRARDDVLLVERSTTRRTASDDSRFLDLDDAGGAWRQVGGVHDAGRGVVVGVVDTGLWPDNPSFEGLAQARPGQAKGVPGFHGACASAERWSASDCNGRVVSARWFVRGFGVDRLASTEVLSPRDTTGHGSHAASVVAGARDVEVTVDGQRFGRDTGVAPAARIAVYKACWTAPDPGDDGCATADTVAAIDRAVADGVDVLNYSVSGADDPGDSVSRAFLGATAAGVFVAAAAGNNGPDPGTVGNTAPWVTTVAASTSRLHQGAVRLPDGTSYVGAMTARRSLPETRVVLARDAAAAGAPPDAAARCEEGRLDAATVQGAVVVCERGVIARVDKSTAVAQAGGVGMVLANTHPDSVDADVHAVPTVHLDAADAASVEAYVRDAGDDARVALDASASEDVPVPTVAGFSARGPVAGGDVLKPDLTAPGVAVVGATAPPGASGRLWDLMSGTSVSTAHVAGLAALVRAQHPSWSPARIRSAMTMTAYDVQGGADTFAQGAGHVDPSRFLDPGLVVDAGPAAWRAFLRGDVRPQDLNVPSVAVGSLLGRTSVVRRLTNVAETTETYTASISGLPGVSARVRPSVVTLGPGDSRRVRIRLVASPDAPTTDFSRGAITWTGLSHQARMPVVVRTAVVSAPGEVGSDAPSGSLPVTGRSGRGTPVDVTASGLVGANPVGLSLRPGSFDAATPDPDADTFATDVSVPDGVVAARFEVTARSAGDDFDLYVYRDGALVTATTSGAADAVATVDDPEPGTYRVLVNAARAGNGSTATASLTSWVVGATGGSPLTVTPGTAPSRPGDEFGYTLGWDGLDTTQQWLAVVQYAGSDRRTYLRIG</sequence>
<dbReference type="Pfam" id="PF02225">
    <property type="entry name" value="PA"/>
    <property type="match status" value="1"/>
</dbReference>
<dbReference type="Gene3D" id="2.60.40.2310">
    <property type="match status" value="1"/>
</dbReference>
<evidence type="ECO:0000256" key="6">
    <source>
        <dbReference type="PIRSR" id="PIRSR615500-1"/>
    </source>
</evidence>
<feature type="domain" description="Subtilisin-like protease fibronectin type-III" evidence="13">
    <location>
        <begin position="659"/>
        <end position="754"/>
    </location>
</feature>
<feature type="active site" description="Charge relay system" evidence="6 7">
    <location>
        <position position="578"/>
    </location>
</feature>
<dbReference type="PROSITE" id="PS00136">
    <property type="entry name" value="SUBTILASE_ASP"/>
    <property type="match status" value="1"/>
</dbReference>
<dbReference type="CDD" id="cd02120">
    <property type="entry name" value="PA_subtilisin_like"/>
    <property type="match status" value="1"/>
</dbReference>
<evidence type="ECO:0008006" key="16">
    <source>
        <dbReference type="Google" id="ProtNLM"/>
    </source>
</evidence>
<dbReference type="GO" id="GO:0004252">
    <property type="term" value="F:serine-type endopeptidase activity"/>
    <property type="evidence" value="ECO:0007669"/>
    <property type="project" value="UniProtKB-UniRule"/>
</dbReference>
<evidence type="ECO:0000256" key="3">
    <source>
        <dbReference type="ARBA" id="ARBA00022729"/>
    </source>
</evidence>
<dbReference type="Pfam" id="PF05922">
    <property type="entry name" value="Inhibitor_I9"/>
    <property type="match status" value="1"/>
</dbReference>
<dbReference type="PANTHER" id="PTHR10795">
    <property type="entry name" value="PROPROTEIN CONVERTASE SUBTILISIN/KEXIN"/>
    <property type="match status" value="1"/>
</dbReference>
<evidence type="ECO:0000259" key="13">
    <source>
        <dbReference type="Pfam" id="PF17766"/>
    </source>
</evidence>
<dbReference type="Gene3D" id="3.50.30.30">
    <property type="match status" value="1"/>
</dbReference>
<dbReference type="AlphaFoldDB" id="A0A4Q5J299"/>
<dbReference type="PROSITE" id="PS51892">
    <property type="entry name" value="SUBTILASE"/>
    <property type="match status" value="1"/>
</dbReference>
<accession>A0A4Q5J299</accession>
<dbReference type="Gene3D" id="3.40.50.200">
    <property type="entry name" value="Peptidase S8/S53 domain"/>
    <property type="match status" value="1"/>
</dbReference>
<feature type="active site" description="Charge relay system" evidence="6 7">
    <location>
        <position position="256"/>
    </location>
</feature>
<evidence type="ECO:0000256" key="7">
    <source>
        <dbReference type="PROSITE-ProRule" id="PRU01240"/>
    </source>
</evidence>
<evidence type="ECO:0000256" key="2">
    <source>
        <dbReference type="ARBA" id="ARBA00022670"/>
    </source>
</evidence>
<evidence type="ECO:0000259" key="10">
    <source>
        <dbReference type="Pfam" id="PF00082"/>
    </source>
</evidence>
<dbReference type="InterPro" id="IPR000209">
    <property type="entry name" value="Peptidase_S8/S53_dom"/>
</dbReference>
<feature type="region of interest" description="Disordered" evidence="8">
    <location>
        <begin position="764"/>
        <end position="783"/>
    </location>
</feature>
<feature type="domain" description="Inhibitor I9" evidence="12">
    <location>
        <begin position="96"/>
        <end position="145"/>
    </location>
</feature>
<evidence type="ECO:0000256" key="9">
    <source>
        <dbReference type="SAM" id="SignalP"/>
    </source>
</evidence>
<evidence type="ECO:0000313" key="14">
    <source>
        <dbReference type="EMBL" id="RYU12690.1"/>
    </source>
</evidence>
<dbReference type="OrthoDB" id="614750at2"/>
<name>A0A4Q5J299_9ACTN</name>
<keyword evidence="4 7" id="KW-0378">Hydrolase</keyword>